<organism evidence="2">
    <name type="scientific">Streptomyces globisporus</name>
    <dbReference type="NCBI Taxonomy" id="1908"/>
    <lineage>
        <taxon>Bacteria</taxon>
        <taxon>Bacillati</taxon>
        <taxon>Actinomycetota</taxon>
        <taxon>Actinomycetes</taxon>
        <taxon>Kitasatosporales</taxon>
        <taxon>Streptomycetaceae</taxon>
        <taxon>Streptomyces</taxon>
    </lineage>
</organism>
<protein>
    <submittedName>
        <fullName evidence="2">Uncharacterized protein</fullName>
    </submittedName>
</protein>
<dbReference type="AlphaFoldDB" id="A0A927BLI7"/>
<accession>A0A927BLI7</accession>
<dbReference type="EMBL" id="JACWUS010000001">
    <property type="protein sequence ID" value="MBD2829017.1"/>
    <property type="molecule type" value="Genomic_DNA"/>
</dbReference>
<feature type="compositionally biased region" description="Basic residues" evidence="1">
    <location>
        <begin position="1"/>
        <end position="11"/>
    </location>
</feature>
<sequence length="156" mass="17455">MPKGGRAKKKLALPPSGAAQGKRVGHVRSLLPGSAASDDRVCWRFTHVDHEGPWGFGSMDPTTLCEVLTKLRDCETMTLNELRTTRRFFKEYELPGGLSKEAVARLVAIGFADATRIARLEFTGTQRLYGFLVGNVFHVLWWDPLHQVYPSQLKNT</sequence>
<comment type="caution">
    <text evidence="2">The sequence shown here is derived from an EMBL/GenBank/DDBJ whole genome shotgun (WGS) entry which is preliminary data.</text>
</comment>
<gene>
    <name evidence="2" type="ORF">ID875_13085</name>
</gene>
<reference evidence="2" key="1">
    <citation type="journal article" date="2020" name="PLoS ONE">
        <title>Isolation and characterization of Streptomyces bacteriophages and Streptomyces strains encoding biosynthetic arsenals: Streptomyces strains and phages for antibiotic discovery.</title>
        <authorList>
            <person name="Montano E.T."/>
            <person name="Nideffer J.F."/>
            <person name="Brumage L."/>
            <person name="Erb M."/>
            <person name="Derman A.I."/>
            <person name="Davis J.P."/>
            <person name="Estrada E."/>
            <person name="Fu S."/>
            <person name="Le D."/>
            <person name="Vuppala A."/>
            <person name="Tran C."/>
            <person name="Luterstein E."/>
            <person name="Lakkaraju S."/>
            <person name="Panchagnula S."/>
            <person name="Ren C."/>
            <person name="Doan J."/>
            <person name="Tran S."/>
            <person name="Soriano J."/>
            <person name="Fujita Y."/>
            <person name="Gutala P."/>
            <person name="Fujii Q."/>
            <person name="Lee M."/>
            <person name="Bui A."/>
            <person name="Villarreal C."/>
            <person name="Shing S.R."/>
            <person name="Kim S."/>
            <person name="Freeman D."/>
            <person name="Racha V."/>
            <person name="Ho A."/>
            <person name="Kumar P."/>
            <person name="Falah K."/>
            <person name="Dawson T."/>
            <person name="Enustun E."/>
            <person name="Prichard A."/>
            <person name="Gomez A."/>
            <person name="Khanna K."/>
            <person name="Trigg S."/>
            <person name="Fernandez L."/>
            <person name="Pogliano K."/>
            <person name="Pogliano J."/>
        </authorList>
    </citation>
    <scope>NUCLEOTIDE SEQUENCE</scope>
    <source>
        <strain evidence="2">QF2</strain>
    </source>
</reference>
<proteinExistence type="predicted"/>
<name>A0A927BLI7_STRGL</name>
<evidence type="ECO:0000313" key="2">
    <source>
        <dbReference type="EMBL" id="MBD2829017.1"/>
    </source>
</evidence>
<feature type="region of interest" description="Disordered" evidence="1">
    <location>
        <begin position="1"/>
        <end position="25"/>
    </location>
</feature>
<evidence type="ECO:0000256" key="1">
    <source>
        <dbReference type="SAM" id="MobiDB-lite"/>
    </source>
</evidence>